<keyword evidence="3" id="KW-1185">Reference proteome</keyword>
<dbReference type="InterPro" id="IPR002881">
    <property type="entry name" value="DUF58"/>
</dbReference>
<sequence>MLLLAALLFSDVLLFGSAYTVGGSGTWYLAAAWTLFVLWEVISYLTMPRIVEVERIVSRERGFSGDDVSVRLKVSVKRRWWALQPVRVEEKLDDVLRIRQTYEQPPHRLAHALCVSYTFRALPRGAYTLRELAVECTDLFGLFTRRQSVEKVTEWLIYPRIIPLPAEFTASSLLRAERGARSHVFVASAHLSGTRPYVPGDRLSGIHWPATARSQQLQSKMFDTHASHLTYLWLDDRMDHDLPWEIFERSVGACASVASALLSAERLTGLLLEGGTLAPKRGYLQRERILESLARVKPRRLASAELSGIARADLWRMAARDAAFYVFTQNLDEALMRDLGALMRQNPTVVVFLAQTAGDDCVMDHHGVTVCSYTSFDALAEMIHDGHLRGKPPLMR</sequence>
<dbReference type="AlphaFoldDB" id="A0A101XR53"/>
<feature type="domain" description="DUF58" evidence="1">
    <location>
        <begin position="194"/>
        <end position="351"/>
    </location>
</feature>
<dbReference type="PANTHER" id="PTHR34351">
    <property type="entry name" value="SLR1927 PROTEIN-RELATED"/>
    <property type="match status" value="1"/>
</dbReference>
<protein>
    <recommendedName>
        <fullName evidence="1">DUF58 domain-containing protein</fullName>
    </recommendedName>
</protein>
<dbReference type="Proteomes" id="UP000053557">
    <property type="component" value="Unassembled WGS sequence"/>
</dbReference>
<proteinExistence type="predicted"/>
<evidence type="ECO:0000313" key="3">
    <source>
        <dbReference type="Proteomes" id="UP000053557"/>
    </source>
</evidence>
<dbReference type="PANTHER" id="PTHR34351:SF2">
    <property type="entry name" value="DUF58 DOMAIN-CONTAINING PROTEIN"/>
    <property type="match status" value="1"/>
</dbReference>
<dbReference type="OrthoDB" id="140416at2"/>
<evidence type="ECO:0000259" key="1">
    <source>
        <dbReference type="Pfam" id="PF01882"/>
    </source>
</evidence>
<dbReference type="EMBL" id="LPVJ01000030">
    <property type="protein sequence ID" value="KUO96012.1"/>
    <property type="molecule type" value="Genomic_DNA"/>
</dbReference>
<name>A0A101XR53_9BACL</name>
<dbReference type="Pfam" id="PF01882">
    <property type="entry name" value="DUF58"/>
    <property type="match status" value="1"/>
</dbReference>
<gene>
    <name evidence="2" type="ORF">ATW55_02740</name>
</gene>
<reference evidence="2 3" key="1">
    <citation type="submission" date="2015-12" db="EMBL/GenBank/DDBJ databases">
        <title>Draft genome sequence of Acidibacillus ferrooxidans ITV001, isolated from a chalcopyrite acid mine drainage site in Brazil.</title>
        <authorList>
            <person name="Dall'Agnol H."/>
            <person name="Nancucheo I."/>
            <person name="Johnson B."/>
            <person name="Oliveira R."/>
            <person name="Leite L."/>
            <person name="Pylro V."/>
            <person name="Nunes G.L."/>
            <person name="Tzotzos G."/>
            <person name="Fernandes G.R."/>
            <person name="Dutra J."/>
            <person name="Orellana S.C."/>
            <person name="Oliveira G."/>
        </authorList>
    </citation>
    <scope>NUCLEOTIDE SEQUENCE [LARGE SCALE GENOMIC DNA]</scope>
    <source>
        <strain evidence="3">ITV01</strain>
    </source>
</reference>
<dbReference type="RefSeq" id="WP_160327197.1">
    <property type="nucleotide sequence ID" value="NZ_LPVJ01000030.1"/>
</dbReference>
<comment type="caution">
    <text evidence="2">The sequence shown here is derived from an EMBL/GenBank/DDBJ whole genome shotgun (WGS) entry which is preliminary data.</text>
</comment>
<accession>A0A101XR53</accession>
<evidence type="ECO:0000313" key="2">
    <source>
        <dbReference type="EMBL" id="KUO96012.1"/>
    </source>
</evidence>
<organism evidence="2 3">
    <name type="scientific">Ferroacidibacillus organovorans</name>
    <dbReference type="NCBI Taxonomy" id="1765683"/>
    <lineage>
        <taxon>Bacteria</taxon>
        <taxon>Bacillati</taxon>
        <taxon>Bacillota</taxon>
        <taxon>Bacilli</taxon>
        <taxon>Bacillales</taxon>
        <taxon>Alicyclobacillaceae</taxon>
        <taxon>Ferroacidibacillus</taxon>
    </lineage>
</organism>